<organism evidence="1 2">
    <name type="scientific">Physocladia obscura</name>
    <dbReference type="NCBI Taxonomy" id="109957"/>
    <lineage>
        <taxon>Eukaryota</taxon>
        <taxon>Fungi</taxon>
        <taxon>Fungi incertae sedis</taxon>
        <taxon>Chytridiomycota</taxon>
        <taxon>Chytridiomycota incertae sedis</taxon>
        <taxon>Chytridiomycetes</taxon>
        <taxon>Chytridiales</taxon>
        <taxon>Chytriomycetaceae</taxon>
        <taxon>Physocladia</taxon>
    </lineage>
</organism>
<reference evidence="1" key="1">
    <citation type="submission" date="2020-05" db="EMBL/GenBank/DDBJ databases">
        <title>Phylogenomic resolution of chytrid fungi.</title>
        <authorList>
            <person name="Stajich J.E."/>
            <person name="Amses K."/>
            <person name="Simmons R."/>
            <person name="Seto K."/>
            <person name="Myers J."/>
            <person name="Bonds A."/>
            <person name="Quandt C.A."/>
            <person name="Barry K."/>
            <person name="Liu P."/>
            <person name="Grigoriev I."/>
            <person name="Longcore J.E."/>
            <person name="James T.Y."/>
        </authorList>
    </citation>
    <scope>NUCLEOTIDE SEQUENCE</scope>
    <source>
        <strain evidence="1">JEL0513</strain>
    </source>
</reference>
<dbReference type="PANTHER" id="PTHR36922">
    <property type="entry name" value="BLL2446 PROTEIN"/>
    <property type="match status" value="1"/>
</dbReference>
<comment type="caution">
    <text evidence="1">The sequence shown here is derived from an EMBL/GenBank/DDBJ whole genome shotgun (WGS) entry which is preliminary data.</text>
</comment>
<accession>A0AAD5XD01</accession>
<dbReference type="PANTHER" id="PTHR36922:SF1">
    <property type="entry name" value="DUF1993 DOMAIN-CONTAINING PROTEIN"/>
    <property type="match status" value="1"/>
</dbReference>
<dbReference type="AlphaFoldDB" id="A0AAD5XD01"/>
<name>A0AAD5XD01_9FUNG</name>
<sequence>MSLTLYDLSIPVLCDVHKAVRVILEKGDTWATERKVNPKDLLTSRLHDDMQPLCMQIVHIVDTTNNVIARLVGLPRPPKLEIQEISTFGELYQLLDRSTAELVVVNRDVVTAKANDAIPGKPFGKMVFMQSWALPNIYFHLNMTYAILRSKSVPLGKMDYLEKFGSTELAGVE</sequence>
<evidence type="ECO:0000313" key="1">
    <source>
        <dbReference type="EMBL" id="KAJ3106103.1"/>
    </source>
</evidence>
<evidence type="ECO:0008006" key="3">
    <source>
        <dbReference type="Google" id="ProtNLM"/>
    </source>
</evidence>
<gene>
    <name evidence="1" type="ORF">HK100_003783</name>
</gene>
<protein>
    <recommendedName>
        <fullName evidence="3">DUF1993 domain-containing protein</fullName>
    </recommendedName>
</protein>
<dbReference type="InterPro" id="IPR034660">
    <property type="entry name" value="DinB/YfiT-like"/>
</dbReference>
<dbReference type="InterPro" id="IPR018531">
    <property type="entry name" value="DUF1993"/>
</dbReference>
<dbReference type="Pfam" id="PF09351">
    <property type="entry name" value="DUF1993"/>
    <property type="match status" value="1"/>
</dbReference>
<keyword evidence="2" id="KW-1185">Reference proteome</keyword>
<proteinExistence type="predicted"/>
<evidence type="ECO:0000313" key="2">
    <source>
        <dbReference type="Proteomes" id="UP001211907"/>
    </source>
</evidence>
<dbReference type="EMBL" id="JADGJH010001972">
    <property type="protein sequence ID" value="KAJ3106103.1"/>
    <property type="molecule type" value="Genomic_DNA"/>
</dbReference>
<dbReference type="SUPFAM" id="SSF109854">
    <property type="entry name" value="DinB/YfiT-like putative metalloenzymes"/>
    <property type="match status" value="1"/>
</dbReference>
<dbReference type="Gene3D" id="1.20.120.450">
    <property type="entry name" value="dinb family like domain"/>
    <property type="match status" value="1"/>
</dbReference>
<dbReference type="Proteomes" id="UP001211907">
    <property type="component" value="Unassembled WGS sequence"/>
</dbReference>